<evidence type="ECO:0000259" key="1">
    <source>
        <dbReference type="Pfam" id="PF08241"/>
    </source>
</evidence>
<evidence type="ECO:0000313" key="3">
    <source>
        <dbReference type="EMBL" id="UQW80939.1"/>
    </source>
</evidence>
<keyword evidence="3" id="KW-0808">Transferase</keyword>
<evidence type="ECO:0000313" key="5">
    <source>
        <dbReference type="Proteomes" id="UP001056588"/>
    </source>
</evidence>
<dbReference type="GO" id="GO:0008757">
    <property type="term" value="F:S-adenosylmethionine-dependent methyltransferase activity"/>
    <property type="evidence" value="ECO:0007669"/>
    <property type="project" value="InterPro"/>
</dbReference>
<accession>A0A2C6WLG8</accession>
<evidence type="ECO:0000313" key="4">
    <source>
        <dbReference type="Proteomes" id="UP000223828"/>
    </source>
</evidence>
<dbReference type="Pfam" id="PF08241">
    <property type="entry name" value="Methyltransf_11"/>
    <property type="match status" value="1"/>
</dbReference>
<dbReference type="AlphaFoldDB" id="A0A2C6WLG8"/>
<keyword evidence="3" id="KW-0489">Methyltransferase</keyword>
<reference evidence="2" key="1">
    <citation type="journal article" date="2017" name="Appl. Environ. Microbiol.">
        <title>Staphylococcus edaphicus sp. nov., isolated in Antarctica, harbours mecC gene and genomic islands with suspected role in adaptation to extreme environment.</title>
        <authorList>
            <person name="Pantucek R."/>
            <person name="Sedlacek I."/>
            <person name="Indrakova A."/>
            <person name="Vrbovska V."/>
            <person name="Maslanova I."/>
            <person name="Kovarovic V."/>
            <person name="Svec P."/>
            <person name="Kralova S."/>
            <person name="Kristofova L."/>
            <person name="Keklakova J."/>
            <person name="Petras P."/>
            <person name="Doskar J."/>
        </authorList>
    </citation>
    <scope>NUCLEOTIDE SEQUENCE</scope>
    <source>
        <strain evidence="2">CCM 8730</strain>
    </source>
</reference>
<dbReference type="Proteomes" id="UP000223828">
    <property type="component" value="Unassembled WGS sequence"/>
</dbReference>
<reference evidence="2" key="3">
    <citation type="submission" date="2017-10" db="EMBL/GenBank/DDBJ databases">
        <authorList>
            <person name="Vrbovska V."/>
            <person name="Kovarovic V."/>
            <person name="Indrakova A."/>
        </authorList>
    </citation>
    <scope>NUCLEOTIDE SEQUENCE</scope>
    <source>
        <strain evidence="2">CCM 8730</strain>
    </source>
</reference>
<feature type="domain" description="Methyltransferase type 11" evidence="1">
    <location>
        <begin position="4"/>
        <end position="36"/>
    </location>
</feature>
<dbReference type="InterPro" id="IPR029063">
    <property type="entry name" value="SAM-dependent_MTases_sf"/>
</dbReference>
<evidence type="ECO:0000313" key="2">
    <source>
        <dbReference type="EMBL" id="PHK48644.1"/>
    </source>
</evidence>
<reference evidence="4" key="2">
    <citation type="submission" date="2017-10" db="EMBL/GenBank/DDBJ databases">
        <title>Staphylococcus edaphicus sp. nov., isolated in Antarctica, harbouring mecC gene and genomic islands essential in adaptation to extreme environment.</title>
        <authorList>
            <person name="Pantucek R."/>
            <person name="Sedlacek I."/>
            <person name="Indrakova A."/>
            <person name="Vrbovska V."/>
            <person name="Maslanova I."/>
            <person name="Kovarovic V."/>
            <person name="Svec P."/>
            <person name="Kralova S."/>
            <person name="Kristofova L."/>
            <person name="Keklakova J."/>
            <person name="Petras P."/>
            <person name="Doskar J."/>
        </authorList>
    </citation>
    <scope>NUCLEOTIDE SEQUENCE [LARGE SCALE GENOMIC DNA]</scope>
    <source>
        <strain evidence="4">CCM 5085</strain>
    </source>
</reference>
<dbReference type="InterPro" id="IPR013216">
    <property type="entry name" value="Methyltransf_11"/>
</dbReference>
<protein>
    <submittedName>
        <fullName evidence="3">Class I SAM-dependent methyltransferase</fullName>
    </submittedName>
</protein>
<keyword evidence="5" id="KW-1185">Reference proteome</keyword>
<dbReference type="Proteomes" id="UP001056588">
    <property type="component" value="Chromosome"/>
</dbReference>
<gene>
    <name evidence="2" type="ORF">BTJ66_12445</name>
    <name evidence="3" type="ORF">MNY58_10155</name>
</gene>
<dbReference type="Gene3D" id="3.40.50.150">
    <property type="entry name" value="Vaccinia Virus protein VP39"/>
    <property type="match status" value="1"/>
</dbReference>
<dbReference type="EMBL" id="MRZN01000028">
    <property type="protein sequence ID" value="PHK48644.1"/>
    <property type="molecule type" value="Genomic_DNA"/>
</dbReference>
<reference evidence="3" key="4">
    <citation type="submission" date="2022-03" db="EMBL/GenBank/DDBJ databases">
        <title>Complete Genome Sequence of Staphylococcus edaphicus strain CCM 8731.</title>
        <authorList>
            <person name="Rimmer C.O."/>
            <person name="Thomas J.C."/>
        </authorList>
    </citation>
    <scope>NUCLEOTIDE SEQUENCE</scope>
    <source>
        <strain evidence="3">CCM 8731</strain>
    </source>
</reference>
<dbReference type="GO" id="GO:0032259">
    <property type="term" value="P:methylation"/>
    <property type="evidence" value="ECO:0007669"/>
    <property type="project" value="UniProtKB-KW"/>
</dbReference>
<dbReference type="SUPFAM" id="SSF53335">
    <property type="entry name" value="S-adenosyl-L-methionine-dependent methyltransferases"/>
    <property type="match status" value="1"/>
</dbReference>
<name>A0A2C6WLG8_9STAP</name>
<organism evidence="2 4">
    <name type="scientific">Staphylococcus edaphicus</name>
    <dbReference type="NCBI Taxonomy" id="1955013"/>
    <lineage>
        <taxon>Bacteria</taxon>
        <taxon>Bacillati</taxon>
        <taxon>Bacillota</taxon>
        <taxon>Bacilli</taxon>
        <taxon>Bacillales</taxon>
        <taxon>Staphylococcaceae</taxon>
        <taxon>Staphylococcus</taxon>
    </lineage>
</organism>
<proteinExistence type="predicted"/>
<dbReference type="OrthoDB" id="9791837at2"/>
<sequence length="85" mass="10056">MYQFILSRAVVHHIKNLDKAFSETFRVLKEVGIFLIQDRTHEDLDVKASQSNLRVYLYEFKPSLKAYDKARRHSEKRVENCLISA</sequence>
<dbReference type="EMBL" id="CP093217">
    <property type="protein sequence ID" value="UQW80939.1"/>
    <property type="molecule type" value="Genomic_DNA"/>
</dbReference>